<dbReference type="InterPro" id="IPR029052">
    <property type="entry name" value="Metallo-depent_PP-like"/>
</dbReference>
<dbReference type="GeneID" id="27685773"/>
<dbReference type="Gene3D" id="3.60.21.70">
    <property type="entry name" value="PhoD-like phosphatase"/>
    <property type="match status" value="1"/>
</dbReference>
<keyword evidence="4" id="KW-1185">Reference proteome</keyword>
<name>A0A0L0HQ81_SPIPD</name>
<gene>
    <name evidence="3" type="ORF">SPPG_02164</name>
</gene>
<dbReference type="OMA" id="NQNMRWA"/>
<dbReference type="GO" id="GO:0016020">
    <property type="term" value="C:membrane"/>
    <property type="evidence" value="ECO:0007669"/>
    <property type="project" value="TreeGrafter"/>
</dbReference>
<dbReference type="InterPro" id="IPR043904">
    <property type="entry name" value="PhoD_2-like"/>
</dbReference>
<feature type="region of interest" description="Disordered" evidence="1">
    <location>
        <begin position="1"/>
        <end position="22"/>
    </location>
</feature>
<feature type="domain" description="PhoD-like phosphatase" evidence="2">
    <location>
        <begin position="165"/>
        <end position="647"/>
    </location>
</feature>
<dbReference type="CDD" id="cd07389">
    <property type="entry name" value="MPP_PhoD"/>
    <property type="match status" value="1"/>
</dbReference>
<dbReference type="SUPFAM" id="SSF56300">
    <property type="entry name" value="Metallo-dependent phosphatases"/>
    <property type="match status" value="1"/>
</dbReference>
<dbReference type="PANTHER" id="PTHR46689">
    <property type="entry name" value="MEMBRANE PROTEIN, PUTATIVE-RELATED"/>
    <property type="match status" value="1"/>
</dbReference>
<dbReference type="VEuPathDB" id="FungiDB:SPPG_02164"/>
<accession>A0A0L0HQ81</accession>
<evidence type="ECO:0000313" key="3">
    <source>
        <dbReference type="EMBL" id="KND03100.1"/>
    </source>
</evidence>
<reference evidence="3 4" key="1">
    <citation type="submission" date="2009-08" db="EMBL/GenBank/DDBJ databases">
        <title>The Genome Sequence of Spizellomyces punctatus strain DAOM BR117.</title>
        <authorList>
            <consortium name="The Broad Institute Genome Sequencing Platform"/>
            <person name="Russ C."/>
            <person name="Cuomo C."/>
            <person name="Shea T."/>
            <person name="Young S.K."/>
            <person name="Zeng Q."/>
            <person name="Koehrsen M."/>
            <person name="Haas B."/>
            <person name="Borodovsky M."/>
            <person name="Guigo R."/>
            <person name="Alvarado L."/>
            <person name="Berlin A."/>
            <person name="Bochicchio J."/>
            <person name="Borenstein D."/>
            <person name="Chapman S."/>
            <person name="Chen Z."/>
            <person name="Engels R."/>
            <person name="Freedman E."/>
            <person name="Gellesch M."/>
            <person name="Goldberg J."/>
            <person name="Griggs A."/>
            <person name="Gujja S."/>
            <person name="Heiman D."/>
            <person name="Hepburn T."/>
            <person name="Howarth C."/>
            <person name="Jen D."/>
            <person name="Larson L."/>
            <person name="Lewis B."/>
            <person name="Mehta T."/>
            <person name="Park D."/>
            <person name="Pearson M."/>
            <person name="Roberts A."/>
            <person name="Saif S."/>
            <person name="Shenoy N."/>
            <person name="Sisk P."/>
            <person name="Stolte C."/>
            <person name="Sykes S."/>
            <person name="Thomson T."/>
            <person name="Walk T."/>
            <person name="White J."/>
            <person name="Yandava C."/>
            <person name="Burger G."/>
            <person name="Gray M.W."/>
            <person name="Holland P.W.H."/>
            <person name="King N."/>
            <person name="Lang F.B.F."/>
            <person name="Roger A.J."/>
            <person name="Ruiz-Trillo I."/>
            <person name="Lander E."/>
            <person name="Nusbaum C."/>
        </authorList>
    </citation>
    <scope>NUCLEOTIDE SEQUENCE [LARGE SCALE GENOMIC DNA]</scope>
    <source>
        <strain evidence="3 4">DAOM BR117</strain>
    </source>
</reference>
<dbReference type="OrthoDB" id="2419400at2759"/>
<evidence type="ECO:0000259" key="2">
    <source>
        <dbReference type="Pfam" id="PF19050"/>
    </source>
</evidence>
<dbReference type="Pfam" id="PF19050">
    <property type="entry name" value="PhoD_2"/>
    <property type="match status" value="1"/>
</dbReference>
<dbReference type="InterPro" id="IPR018946">
    <property type="entry name" value="PhoD-like_MPP"/>
</dbReference>
<dbReference type="EMBL" id="KQ257452">
    <property type="protein sequence ID" value="KND03100.1"/>
    <property type="molecule type" value="Genomic_DNA"/>
</dbReference>
<organism evidence="3 4">
    <name type="scientific">Spizellomyces punctatus (strain DAOM BR117)</name>
    <dbReference type="NCBI Taxonomy" id="645134"/>
    <lineage>
        <taxon>Eukaryota</taxon>
        <taxon>Fungi</taxon>
        <taxon>Fungi incertae sedis</taxon>
        <taxon>Chytridiomycota</taxon>
        <taxon>Chytridiomycota incertae sedis</taxon>
        <taxon>Chytridiomycetes</taxon>
        <taxon>Spizellomycetales</taxon>
        <taxon>Spizellomycetaceae</taxon>
        <taxon>Spizellomyces</taxon>
    </lineage>
</organism>
<dbReference type="InterPro" id="IPR038607">
    <property type="entry name" value="PhoD-like_sf"/>
</dbReference>
<proteinExistence type="predicted"/>
<dbReference type="AlphaFoldDB" id="A0A0L0HQ81"/>
<dbReference type="Proteomes" id="UP000053201">
    <property type="component" value="Unassembled WGS sequence"/>
</dbReference>
<sequence>MNPEKPNPYPSGPPPAYSAQPSAAHTDVYPAYPVQSYPPPFVNSGYPPTTASGAYPPVSYGGAPYGGAPYPVTPYPTAAEAATGQSMPSKKGQSGQVFGPYLRYVNMDVGNRMWFGSILVLTSSPSPVTATVYSNLPGTSPLYVPSNVIDTHLQYTFHRIDLTLPMGDYPAMWTYSIDALSEQTFNFHVASVHDRNWRFAFYSCSGFSNSVSKEERERLGGVGALWKDVLSLHRENGKEFHVMLGGGDQIYGDPIWKELDGLKAWLQIKGKENRRNAPWTPELEFAVSSFYFNMYTSHFATPHLREALASIPSIFQIDDHDIFDGYGSYPEYLQHSQYFQNIGRIAWRFYLLFQQHTTMRLAALGGPHAREFISPNGQTFHFVKLLGPSVALFGPDTRSERTPMQILSPQSYNLLFQTLRTLPPTIKHVIAMLAVPIVYPRLKAPETLLTHFGKTKRSANNAVNEIGKGLGSVAGSAGRLLGKGTIDDVLGNVKKGLGKSGLMSGVISQFGEVDLLDDLIDHWTHPNHTPERTALITRLQAHASQTRTRISFISGDVHCAGVGRFFTPTNPTDPTLMYQFIASAIVNIPPPKGVLKMLHSSAKQLDFGNGVKEEMLDMFPKDVDGKTLKDQKLIGRRNWGVGCVVGDELHVVIRVEGTQTGVCVPFGPIVVPPVV</sequence>
<dbReference type="eggNOG" id="ENOG502QS3B">
    <property type="taxonomic scope" value="Eukaryota"/>
</dbReference>
<evidence type="ECO:0000313" key="4">
    <source>
        <dbReference type="Proteomes" id="UP000053201"/>
    </source>
</evidence>
<protein>
    <recommendedName>
        <fullName evidence="2">PhoD-like phosphatase domain-containing protein</fullName>
    </recommendedName>
</protein>
<dbReference type="InParanoid" id="A0A0L0HQ81"/>
<feature type="compositionally biased region" description="Pro residues" evidence="1">
    <location>
        <begin position="1"/>
        <end position="16"/>
    </location>
</feature>
<evidence type="ECO:0000256" key="1">
    <source>
        <dbReference type="SAM" id="MobiDB-lite"/>
    </source>
</evidence>
<dbReference type="STRING" id="645134.A0A0L0HQ81"/>
<dbReference type="RefSeq" id="XP_016611139.1">
    <property type="nucleotide sequence ID" value="XM_016750463.1"/>
</dbReference>
<dbReference type="PANTHER" id="PTHR46689:SF2">
    <property type="entry name" value="WW DOMAIN PROTEIN (AFU_ORTHOLOGUE AFUA_6G06520)"/>
    <property type="match status" value="1"/>
</dbReference>